<evidence type="ECO:0000313" key="2">
    <source>
        <dbReference type="Proteomes" id="UP001259659"/>
    </source>
</evidence>
<dbReference type="InterPro" id="IPR014710">
    <property type="entry name" value="RmlC-like_jellyroll"/>
</dbReference>
<name>A0ABU2F8Y4_9EURY</name>
<dbReference type="SUPFAM" id="SSF51182">
    <property type="entry name" value="RmlC-like cupins"/>
    <property type="match status" value="1"/>
</dbReference>
<protein>
    <recommendedName>
        <fullName evidence="3">Cupin domain-containing protein</fullName>
    </recommendedName>
</protein>
<evidence type="ECO:0000313" key="1">
    <source>
        <dbReference type="EMBL" id="MDS0258171.1"/>
    </source>
</evidence>
<dbReference type="Proteomes" id="UP001259659">
    <property type="component" value="Unassembled WGS sequence"/>
</dbReference>
<dbReference type="RefSeq" id="WP_310917730.1">
    <property type="nucleotide sequence ID" value="NZ_JAMQON010000001.1"/>
</dbReference>
<sequence>MAIESARGQRSALPEFEATHTLDEGIWREAYWGDMRVGYETYLRDFDDAPLLAGLPNGRCQCPHWGYMLSGRMTVRYADHEEGVEAGDVYYMAPDHSIAVDAGTVLLEFSPLDEWAELMAATEGSLPDDTDAD</sequence>
<dbReference type="InterPro" id="IPR011051">
    <property type="entry name" value="RmlC_Cupin_sf"/>
</dbReference>
<accession>A0ABU2F8Y4</accession>
<comment type="caution">
    <text evidence="1">The sequence shown here is derived from an EMBL/GenBank/DDBJ whole genome shotgun (WGS) entry which is preliminary data.</text>
</comment>
<keyword evidence="2" id="KW-1185">Reference proteome</keyword>
<reference evidence="1 2" key="1">
    <citation type="submission" date="2022-06" db="EMBL/GenBank/DDBJ databases">
        <title>Haloarcula sp. a new haloarchaeum isolate from saline soil.</title>
        <authorList>
            <person name="Strakova D."/>
            <person name="Galisteo C."/>
            <person name="Sanchez-Porro C."/>
            <person name="Ventosa A."/>
        </authorList>
    </citation>
    <scope>NUCLEOTIDE SEQUENCE [LARGE SCALE GENOMIC DNA]</scope>
    <source>
        <strain evidence="1 2">S1CR25-12</strain>
    </source>
</reference>
<proteinExistence type="predicted"/>
<gene>
    <name evidence="1" type="ORF">NDI56_01965</name>
</gene>
<evidence type="ECO:0008006" key="3">
    <source>
        <dbReference type="Google" id="ProtNLM"/>
    </source>
</evidence>
<dbReference type="Gene3D" id="2.60.120.10">
    <property type="entry name" value="Jelly Rolls"/>
    <property type="match status" value="1"/>
</dbReference>
<dbReference type="EMBL" id="JAMQON010000001">
    <property type="protein sequence ID" value="MDS0258171.1"/>
    <property type="molecule type" value="Genomic_DNA"/>
</dbReference>
<organism evidence="1 2">
    <name type="scientific">Haloarcula saliterrae</name>
    <dbReference type="NCBI Taxonomy" id="2950534"/>
    <lineage>
        <taxon>Archaea</taxon>
        <taxon>Methanobacteriati</taxon>
        <taxon>Methanobacteriota</taxon>
        <taxon>Stenosarchaea group</taxon>
        <taxon>Halobacteria</taxon>
        <taxon>Halobacteriales</taxon>
        <taxon>Haloarculaceae</taxon>
        <taxon>Haloarcula</taxon>
    </lineage>
</organism>